<gene>
    <name evidence="2" type="ORF">SAMN05444336_1011198</name>
</gene>
<sequence length="225" mass="23376">MTPSPSVPGPILLVNPNSNEAVTEGMRDAVAALAFPGAPALDCLTLAEGPFGVQTQVESDQVVIPLANLVKSRPDASGFVICCYSDPGIDACRSVAACPVFGIQECGVLAAMARADRFGVIAIAEPSVRRHRLYMRRMGVLDRLAGEIPLNMTVAESHSGEGTFARLEEVGGQLIAQGSEAIVLGCAGMARHRKGLEDRLGVPVIDPVQAAAAMALTTAMLRAAA</sequence>
<dbReference type="Proteomes" id="UP000199118">
    <property type="component" value="Unassembled WGS sequence"/>
</dbReference>
<proteinExistence type="inferred from homology"/>
<dbReference type="Pfam" id="PF01177">
    <property type="entry name" value="Asp_Glu_race"/>
    <property type="match status" value="1"/>
</dbReference>
<dbReference type="SUPFAM" id="SSF53681">
    <property type="entry name" value="Aspartate/glutamate racemase"/>
    <property type="match status" value="1"/>
</dbReference>
<comment type="similarity">
    <text evidence="1">Belongs to the HyuE racemase family.</text>
</comment>
<dbReference type="STRING" id="356660.SAMN05444336_1011198"/>
<dbReference type="RefSeq" id="WP_092680152.1">
    <property type="nucleotide sequence ID" value="NZ_FNMZ01000001.1"/>
</dbReference>
<dbReference type="AlphaFoldDB" id="A0A1H2U259"/>
<dbReference type="EMBL" id="FNMZ01000001">
    <property type="protein sequence ID" value="SDW50295.1"/>
    <property type="molecule type" value="Genomic_DNA"/>
</dbReference>
<evidence type="ECO:0000256" key="1">
    <source>
        <dbReference type="ARBA" id="ARBA00038414"/>
    </source>
</evidence>
<name>A0A1H2U259_9RHOB</name>
<organism evidence="2 3">
    <name type="scientific">Albimonas donghaensis</name>
    <dbReference type="NCBI Taxonomy" id="356660"/>
    <lineage>
        <taxon>Bacteria</taxon>
        <taxon>Pseudomonadati</taxon>
        <taxon>Pseudomonadota</taxon>
        <taxon>Alphaproteobacteria</taxon>
        <taxon>Rhodobacterales</taxon>
        <taxon>Paracoccaceae</taxon>
        <taxon>Albimonas</taxon>
    </lineage>
</organism>
<evidence type="ECO:0000313" key="3">
    <source>
        <dbReference type="Proteomes" id="UP000199118"/>
    </source>
</evidence>
<dbReference type="InterPro" id="IPR015942">
    <property type="entry name" value="Asp/Glu/hydantoin_racemase"/>
</dbReference>
<dbReference type="GO" id="GO:0047661">
    <property type="term" value="F:amino-acid racemase activity"/>
    <property type="evidence" value="ECO:0007669"/>
    <property type="project" value="InterPro"/>
</dbReference>
<dbReference type="InterPro" id="IPR052186">
    <property type="entry name" value="Hydantoin_racemase-like"/>
</dbReference>
<dbReference type="PANTHER" id="PTHR28047">
    <property type="entry name" value="PROTEIN DCG1"/>
    <property type="match status" value="1"/>
</dbReference>
<dbReference type="PANTHER" id="PTHR28047:SF5">
    <property type="entry name" value="PROTEIN DCG1"/>
    <property type="match status" value="1"/>
</dbReference>
<dbReference type="OrthoDB" id="9791723at2"/>
<accession>A0A1H2U259</accession>
<reference evidence="2 3" key="1">
    <citation type="submission" date="2016-10" db="EMBL/GenBank/DDBJ databases">
        <authorList>
            <person name="de Groot N.N."/>
        </authorList>
    </citation>
    <scope>NUCLEOTIDE SEQUENCE [LARGE SCALE GENOMIC DNA]</scope>
    <source>
        <strain evidence="2 3">DSM 17890</strain>
    </source>
</reference>
<dbReference type="Gene3D" id="3.40.50.12500">
    <property type="match status" value="1"/>
</dbReference>
<keyword evidence="3" id="KW-1185">Reference proteome</keyword>
<protein>
    <submittedName>
        <fullName evidence="2">Asp/Glu/hydantoin racemase</fullName>
    </submittedName>
</protein>
<evidence type="ECO:0000313" key="2">
    <source>
        <dbReference type="EMBL" id="SDW50295.1"/>
    </source>
</evidence>
<dbReference type="InterPro" id="IPR001920">
    <property type="entry name" value="Asp/Glu_race"/>
</dbReference>
<dbReference type="InterPro" id="IPR053714">
    <property type="entry name" value="Iso_Racemase_Enz_sf"/>
</dbReference>